<dbReference type="Proteomes" id="UP000241540">
    <property type="component" value="Unassembled WGS sequence"/>
</dbReference>
<proteinExistence type="predicted"/>
<dbReference type="Pfam" id="PF17259">
    <property type="entry name" value="DUF5325"/>
    <property type="match status" value="1"/>
</dbReference>
<keyword evidence="1" id="KW-0812">Transmembrane</keyword>
<name>A0A1L8Y442_STAHO</name>
<organism evidence="3 5">
    <name type="scientific">Staphylococcus hominis</name>
    <dbReference type="NCBI Taxonomy" id="1290"/>
    <lineage>
        <taxon>Bacteria</taxon>
        <taxon>Bacillati</taxon>
        <taxon>Bacillota</taxon>
        <taxon>Bacilli</taxon>
        <taxon>Bacillales</taxon>
        <taxon>Staphylococcaceae</taxon>
        <taxon>Staphylococcus</taxon>
    </lineage>
</organism>
<reference evidence="3" key="2">
    <citation type="submission" date="2018-03" db="EMBL/GenBank/DDBJ databases">
        <authorList>
            <person name="Naushad S."/>
        </authorList>
    </citation>
    <scope>NUCLEOTIDE SEQUENCE</scope>
    <source>
        <strain evidence="3">SNUC 5336</strain>
    </source>
</reference>
<gene>
    <name evidence="3" type="ORF">BUZ51_07980</name>
    <name evidence="4" type="ORF">FOB69_08780</name>
    <name evidence="2" type="ORF">J7T32_003750</name>
</gene>
<dbReference type="EMBL" id="PZHX01000015">
    <property type="protein sequence ID" value="PTK30240.1"/>
    <property type="molecule type" value="Genomic_DNA"/>
</dbReference>
<keyword evidence="1" id="KW-0472">Membrane</keyword>
<keyword evidence="1" id="KW-1133">Transmembrane helix</keyword>
<sequence length="63" mass="7133">MEKPKSKGIFWILSIVAVIFLVLFSFSVGAGSIPMMILTFILFIATFGAGFTLKKKYRENNWL</sequence>
<keyword evidence="7" id="KW-1185">Reference proteome</keyword>
<feature type="transmembrane region" description="Helical" evidence="1">
    <location>
        <begin position="9"/>
        <end position="27"/>
    </location>
</feature>
<reference evidence="4 6" key="3">
    <citation type="submission" date="2019-09" db="EMBL/GenBank/DDBJ databases">
        <title>FDA dAtabase for Regulatory Grade micrObial Sequences (FDA-ARGOS): Supporting development and validation of Infectious Disease Dx tests.</title>
        <authorList>
            <person name="Sciortino C."/>
            <person name="Tallon L."/>
            <person name="Sadzewicz L."/>
            <person name="Vavikolanu K."/>
            <person name="Mehta A."/>
            <person name="Aluvathingal J."/>
            <person name="Nadendla S."/>
            <person name="Nandy P."/>
            <person name="Geyer C."/>
            <person name="Yan Y."/>
            <person name="Sichtig H."/>
        </authorList>
    </citation>
    <scope>NUCLEOTIDE SEQUENCE [LARGE SCALE GENOMIC DNA]</scope>
    <source>
        <strain evidence="4 6">FDAARGOS_661</strain>
    </source>
</reference>
<feature type="transmembrane region" description="Helical" evidence="1">
    <location>
        <begin position="33"/>
        <end position="53"/>
    </location>
</feature>
<dbReference type="eggNOG" id="ENOG5033AW9">
    <property type="taxonomic scope" value="Bacteria"/>
</dbReference>
<dbReference type="AlphaFoldDB" id="A0A1L8Y442"/>
<evidence type="ECO:0000313" key="4">
    <source>
        <dbReference type="EMBL" id="QKQ29201.1"/>
    </source>
</evidence>
<protein>
    <submittedName>
        <fullName evidence="2">YlaF family protein</fullName>
    </submittedName>
</protein>
<accession>A0A1L8Y442</accession>
<dbReference type="InterPro" id="IPR035211">
    <property type="entry name" value="DUF5325"/>
</dbReference>
<reference evidence="3 5" key="1">
    <citation type="journal article" date="2016" name="Front. Microbiol.">
        <title>Comprehensive Phylogenetic Analysis of Bovine Non-aureus Staphylococci Species Based on Whole-Genome Sequencing.</title>
        <authorList>
            <person name="Naushad S."/>
            <person name="Barkema H.W."/>
            <person name="Luby C."/>
            <person name="Condas L.A."/>
            <person name="Nobrega D.B."/>
            <person name="Carson D.A."/>
            <person name="De Buck J."/>
        </authorList>
    </citation>
    <scope>NUCLEOTIDE SEQUENCE [LARGE SCALE GENOMIC DNA]</scope>
    <source>
        <strain evidence="3 5">SNUC 5336</strain>
    </source>
</reference>
<dbReference type="Proteomes" id="UP000665944">
    <property type="component" value="Unassembled WGS sequence"/>
</dbReference>
<reference evidence="2 7" key="4">
    <citation type="submission" date="2022-06" db="EMBL/GenBank/DDBJ databases">
        <title>Staphylococcus hominis ShoR14 genome sequence.</title>
        <authorList>
            <person name="Yeo C.C."/>
            <person name="Chew C.H."/>
            <person name="Che Hamzah A.M."/>
            <person name="Al-Trad E.I."/>
        </authorList>
    </citation>
    <scope>NUCLEOTIDE SEQUENCE [LARGE SCALE GENOMIC DNA]</scope>
    <source>
        <strain evidence="2 7">ShoR14</strain>
    </source>
</reference>
<evidence type="ECO:0000313" key="3">
    <source>
        <dbReference type="EMBL" id="PTK30240.1"/>
    </source>
</evidence>
<evidence type="ECO:0000313" key="6">
    <source>
        <dbReference type="Proteomes" id="UP000509636"/>
    </source>
</evidence>
<evidence type="ECO:0000313" key="5">
    <source>
        <dbReference type="Proteomes" id="UP000241540"/>
    </source>
</evidence>
<evidence type="ECO:0000256" key="1">
    <source>
        <dbReference type="SAM" id="Phobius"/>
    </source>
</evidence>
<evidence type="ECO:0000313" key="2">
    <source>
        <dbReference type="EMBL" id="MCM5671882.1"/>
    </source>
</evidence>
<dbReference type="EMBL" id="CP054550">
    <property type="protein sequence ID" value="QKQ29201.1"/>
    <property type="molecule type" value="Genomic_DNA"/>
</dbReference>
<dbReference type="EMBL" id="JAGHKT020000003">
    <property type="protein sequence ID" value="MCM5671882.1"/>
    <property type="molecule type" value="Genomic_DNA"/>
</dbReference>
<evidence type="ECO:0000313" key="7">
    <source>
        <dbReference type="Proteomes" id="UP000665944"/>
    </source>
</evidence>
<dbReference type="Proteomes" id="UP000509636">
    <property type="component" value="Chromosome"/>
</dbReference>
<dbReference type="RefSeq" id="WP_002448174.1">
    <property type="nucleotide sequence ID" value="NZ_CABMJU010000034.1"/>
</dbReference>